<proteinExistence type="predicted"/>
<accession>A0A0G4G8E3</accession>
<dbReference type="Proteomes" id="UP000041254">
    <property type="component" value="Unassembled WGS sequence"/>
</dbReference>
<organism evidence="2 3">
    <name type="scientific">Vitrella brassicaformis (strain CCMP3155)</name>
    <dbReference type="NCBI Taxonomy" id="1169540"/>
    <lineage>
        <taxon>Eukaryota</taxon>
        <taxon>Sar</taxon>
        <taxon>Alveolata</taxon>
        <taxon>Colpodellida</taxon>
        <taxon>Vitrellaceae</taxon>
        <taxon>Vitrella</taxon>
    </lineage>
</organism>
<dbReference type="AlphaFoldDB" id="A0A0G4G8E3"/>
<sequence length="168" mass="18653">MDILNRTELRGLLMWFMSLFGMQYLVIATPSFQVTIALVVAVIGANLAHYIILVAQICRFGLLQMGYKYTALTDRKKGIARVMSGCVTGPLVSWLIRREEDKRRISPKVFYDWSGAAFSADSPPDASGWCHPSVDRPVHRVVTAMQLTSAAVQDAIEALKLTHVPSDL</sequence>
<keyword evidence="1" id="KW-0472">Membrane</keyword>
<dbReference type="EMBL" id="CDMY01000585">
    <property type="protein sequence ID" value="CEM24619.1"/>
    <property type="molecule type" value="Genomic_DNA"/>
</dbReference>
<evidence type="ECO:0000313" key="2">
    <source>
        <dbReference type="EMBL" id="CEM24619.1"/>
    </source>
</evidence>
<protein>
    <submittedName>
        <fullName evidence="2">Uncharacterized protein</fullName>
    </submittedName>
</protein>
<reference evidence="2 3" key="1">
    <citation type="submission" date="2014-11" db="EMBL/GenBank/DDBJ databases">
        <authorList>
            <person name="Zhu J."/>
            <person name="Qi W."/>
            <person name="Song R."/>
        </authorList>
    </citation>
    <scope>NUCLEOTIDE SEQUENCE [LARGE SCALE GENOMIC DNA]</scope>
</reference>
<keyword evidence="1" id="KW-1133">Transmembrane helix</keyword>
<feature type="transmembrane region" description="Helical" evidence="1">
    <location>
        <begin position="36"/>
        <end position="57"/>
    </location>
</feature>
<name>A0A0G4G8E3_VITBC</name>
<evidence type="ECO:0000313" key="3">
    <source>
        <dbReference type="Proteomes" id="UP000041254"/>
    </source>
</evidence>
<keyword evidence="3" id="KW-1185">Reference proteome</keyword>
<dbReference type="PhylomeDB" id="A0A0G4G8E3"/>
<dbReference type="VEuPathDB" id="CryptoDB:Vbra_320"/>
<dbReference type="InParanoid" id="A0A0G4G8E3"/>
<feature type="transmembrane region" description="Helical" evidence="1">
    <location>
        <begin position="12"/>
        <end position="30"/>
    </location>
</feature>
<evidence type="ECO:0000256" key="1">
    <source>
        <dbReference type="SAM" id="Phobius"/>
    </source>
</evidence>
<gene>
    <name evidence="2" type="ORF">Vbra_320</name>
</gene>
<keyword evidence="1" id="KW-0812">Transmembrane</keyword>